<dbReference type="PANTHER" id="PTHR18952:SF208">
    <property type="entry name" value="CARBONIC ANHYDRASE XA-RELATED"/>
    <property type="match status" value="1"/>
</dbReference>
<dbReference type="SMART" id="SM01057">
    <property type="entry name" value="Carb_anhydrase"/>
    <property type="match status" value="1"/>
</dbReference>
<keyword evidence="7" id="KW-0732">Signal</keyword>
<comment type="catalytic activity">
    <reaction evidence="7">
        <text>hydrogencarbonate + H(+) = CO2 + H2O</text>
        <dbReference type="Rhea" id="RHEA:10748"/>
        <dbReference type="ChEBI" id="CHEBI:15377"/>
        <dbReference type="ChEBI" id="CHEBI:15378"/>
        <dbReference type="ChEBI" id="CHEBI:16526"/>
        <dbReference type="ChEBI" id="CHEBI:17544"/>
        <dbReference type="EC" id="4.2.1.1"/>
    </reaction>
</comment>
<dbReference type="AlphaFoldDB" id="A0A377IWL3"/>
<accession>A0A377IWL3</accession>
<dbReference type="EC" id="4.2.1.1" evidence="2 7"/>
<evidence type="ECO:0000256" key="2">
    <source>
        <dbReference type="ARBA" id="ARBA00012925"/>
    </source>
</evidence>
<evidence type="ECO:0000256" key="6">
    <source>
        <dbReference type="ARBA" id="ARBA00023239"/>
    </source>
</evidence>
<dbReference type="Proteomes" id="UP000255264">
    <property type="component" value="Unassembled WGS sequence"/>
</dbReference>
<evidence type="ECO:0000256" key="3">
    <source>
        <dbReference type="ARBA" id="ARBA00014628"/>
    </source>
</evidence>
<dbReference type="InterPro" id="IPR041891">
    <property type="entry name" value="Alpha_CA_prokaryot-like"/>
</dbReference>
<dbReference type="CDD" id="cd03124">
    <property type="entry name" value="alpha_CA_prokaryotic_like"/>
    <property type="match status" value="1"/>
</dbReference>
<evidence type="ECO:0000256" key="4">
    <source>
        <dbReference type="ARBA" id="ARBA00022723"/>
    </source>
</evidence>
<gene>
    <name evidence="9" type="primary">cah</name>
    <name evidence="9" type="ORF">NCTC13335_00509</name>
</gene>
<keyword evidence="10" id="KW-1185">Reference proteome</keyword>
<dbReference type="EMBL" id="UGHS01000002">
    <property type="protein sequence ID" value="STO92664.1"/>
    <property type="molecule type" value="Genomic_DNA"/>
</dbReference>
<comment type="function">
    <text evidence="7">Reversible hydration of carbon dioxide.</text>
</comment>
<dbReference type="Pfam" id="PF00194">
    <property type="entry name" value="Carb_anhydrase"/>
    <property type="match status" value="1"/>
</dbReference>
<dbReference type="InterPro" id="IPR001148">
    <property type="entry name" value="CA_dom"/>
</dbReference>
<comment type="similarity">
    <text evidence="7">Belongs to the alpha-carbonic anhydrase family.</text>
</comment>
<evidence type="ECO:0000256" key="5">
    <source>
        <dbReference type="ARBA" id="ARBA00022833"/>
    </source>
</evidence>
<dbReference type="PROSITE" id="PS00162">
    <property type="entry name" value="ALPHA_CA_1"/>
    <property type="match status" value="1"/>
</dbReference>
<feature type="chain" id="PRO_5025099474" description="Carbonic anhydrase" evidence="7">
    <location>
        <begin position="21"/>
        <end position="247"/>
    </location>
</feature>
<dbReference type="RefSeq" id="WP_115002727.1">
    <property type="nucleotide sequence ID" value="NZ_UGHS01000002.1"/>
</dbReference>
<dbReference type="InterPro" id="IPR018338">
    <property type="entry name" value="Carbonic_anhydrase_a-class_CS"/>
</dbReference>
<comment type="cofactor">
    <cofactor evidence="1 7">
        <name>Zn(2+)</name>
        <dbReference type="ChEBI" id="CHEBI:29105"/>
    </cofactor>
</comment>
<dbReference type="SUPFAM" id="SSF51069">
    <property type="entry name" value="Carbonic anhydrase"/>
    <property type="match status" value="1"/>
</dbReference>
<keyword evidence="6 7" id="KW-0456">Lyase</keyword>
<keyword evidence="4 7" id="KW-0479">Metal-binding</keyword>
<name>A0A377IWL3_9PAST</name>
<feature type="signal peptide" evidence="7">
    <location>
        <begin position="1"/>
        <end position="20"/>
    </location>
</feature>
<dbReference type="GO" id="GO:0004089">
    <property type="term" value="F:carbonate dehydratase activity"/>
    <property type="evidence" value="ECO:0007669"/>
    <property type="project" value="UniProtKB-UniRule"/>
</dbReference>
<organism evidence="9 10">
    <name type="scientific">Haemophilus pittmaniae</name>
    <dbReference type="NCBI Taxonomy" id="249188"/>
    <lineage>
        <taxon>Bacteria</taxon>
        <taxon>Pseudomonadati</taxon>
        <taxon>Pseudomonadota</taxon>
        <taxon>Gammaproteobacteria</taxon>
        <taxon>Pasteurellales</taxon>
        <taxon>Pasteurellaceae</taxon>
        <taxon>Haemophilus</taxon>
    </lineage>
</organism>
<evidence type="ECO:0000313" key="9">
    <source>
        <dbReference type="EMBL" id="STO92664.1"/>
    </source>
</evidence>
<dbReference type="GO" id="GO:0008270">
    <property type="term" value="F:zinc ion binding"/>
    <property type="evidence" value="ECO:0007669"/>
    <property type="project" value="UniProtKB-UniRule"/>
</dbReference>
<evidence type="ECO:0000256" key="1">
    <source>
        <dbReference type="ARBA" id="ARBA00001947"/>
    </source>
</evidence>
<dbReference type="InterPro" id="IPR023561">
    <property type="entry name" value="Carbonic_anhydrase_a-class"/>
</dbReference>
<evidence type="ECO:0000256" key="7">
    <source>
        <dbReference type="RuleBase" id="RU367011"/>
    </source>
</evidence>
<evidence type="ECO:0000259" key="8">
    <source>
        <dbReference type="PROSITE" id="PS51144"/>
    </source>
</evidence>
<dbReference type="GO" id="GO:0006730">
    <property type="term" value="P:one-carbon metabolic process"/>
    <property type="evidence" value="ECO:0007669"/>
    <property type="project" value="TreeGrafter"/>
</dbReference>
<dbReference type="Gene3D" id="3.10.200.10">
    <property type="entry name" value="Alpha carbonic anhydrase"/>
    <property type="match status" value="1"/>
</dbReference>
<keyword evidence="5 7" id="KW-0862">Zinc</keyword>
<protein>
    <recommendedName>
        <fullName evidence="3 7">Carbonic anhydrase</fullName>
        <ecNumber evidence="2 7">4.2.1.1</ecNumber>
    </recommendedName>
</protein>
<feature type="domain" description="Alpha-carbonic anhydrase" evidence="8">
    <location>
        <begin position="24"/>
        <end position="247"/>
    </location>
</feature>
<reference evidence="9 10" key="1">
    <citation type="submission" date="2018-06" db="EMBL/GenBank/DDBJ databases">
        <authorList>
            <consortium name="Pathogen Informatics"/>
            <person name="Doyle S."/>
        </authorList>
    </citation>
    <scope>NUCLEOTIDE SEQUENCE [LARGE SCALE GENOMIC DNA]</scope>
    <source>
        <strain evidence="9 10">NCTC13335</strain>
    </source>
</reference>
<proteinExistence type="inferred from homology"/>
<dbReference type="PROSITE" id="PS51144">
    <property type="entry name" value="ALPHA_CA_2"/>
    <property type="match status" value="1"/>
</dbReference>
<evidence type="ECO:0000313" key="10">
    <source>
        <dbReference type="Proteomes" id="UP000255264"/>
    </source>
</evidence>
<sequence>MKLRLLVSATVLALSSQVQAEGQAHWSYAGNESPEHWGDLQAEYQTCKLGQNQSPVNIEPSDSKALTEPLKMEYFATTFTLENNGHTLQANVTGKAPTISLNDKLYVLKQFHFHTPSEHTVKGQHYPLEIHFVHQAEDKSLAVLAVMVEEGEANPLLAQFVAKPLAKGEKEALAQPFEVGNLFPKDMTRFRLTGSLTTPPCSENVAWRIFQQPIQADKAQISAFNKIFGQNNRPLQPLNKRHIEVDK</sequence>
<dbReference type="InterPro" id="IPR036398">
    <property type="entry name" value="CA_dom_sf"/>
</dbReference>
<dbReference type="OrthoDB" id="5327615at2"/>
<dbReference type="PANTHER" id="PTHR18952">
    <property type="entry name" value="CARBONIC ANHYDRASE"/>
    <property type="match status" value="1"/>
</dbReference>